<dbReference type="PANTHER" id="PTHR37512">
    <property type="entry name" value="TRIFUNCTIONAL NAD BIOSYNTHESIS/REGULATOR PROTEIN NADR"/>
    <property type="match status" value="1"/>
</dbReference>
<protein>
    <submittedName>
        <fullName evidence="2">Nicotinamide-nucleotide adenylyltransferase, NadR type</fullName>
    </submittedName>
</protein>
<evidence type="ECO:0000313" key="3">
    <source>
        <dbReference type="Proteomes" id="UP000184164"/>
    </source>
</evidence>
<gene>
    <name evidence="2" type="ORF">SAMN05444274_11036</name>
</gene>
<dbReference type="STRING" id="1484053.SAMN05444274_11036"/>
<dbReference type="InterPro" id="IPR038727">
    <property type="entry name" value="NadR/Ttd14_AAA_dom"/>
</dbReference>
<keyword evidence="3" id="KW-1185">Reference proteome</keyword>
<dbReference type="Pfam" id="PF13521">
    <property type="entry name" value="AAA_28"/>
    <property type="match status" value="1"/>
</dbReference>
<evidence type="ECO:0000313" key="2">
    <source>
        <dbReference type="EMBL" id="SHF83001.1"/>
    </source>
</evidence>
<dbReference type="Proteomes" id="UP000184164">
    <property type="component" value="Unassembled WGS sequence"/>
</dbReference>
<dbReference type="AlphaFoldDB" id="A0A1M5EV96"/>
<name>A0A1M5EV96_9BACT</name>
<dbReference type="InterPro" id="IPR052735">
    <property type="entry name" value="NAD_biosynth-regulator"/>
</dbReference>
<dbReference type="EMBL" id="FQUM01000010">
    <property type="protein sequence ID" value="SHF83001.1"/>
    <property type="molecule type" value="Genomic_DNA"/>
</dbReference>
<sequence length="185" mass="22134">MEKTFKRKKLKTKPKTIVITGAESTGKSVLTERLANYFQVPFIPEFARNYIERLNRKYDYSDVEYIARHQVRELQENQNLSRPWIFADTWLIITKIWFEEVFEKCPKWLEAEIERTNIDLFLVCDTDLPWVADPVRENGGERRSYLQNRYIETIQKYGFDYQIVSGQNDARFENALQHLRQATGR</sequence>
<dbReference type="InterPro" id="IPR027417">
    <property type="entry name" value="P-loop_NTPase"/>
</dbReference>
<keyword evidence="2" id="KW-0808">Transferase</keyword>
<dbReference type="GO" id="GO:0016779">
    <property type="term" value="F:nucleotidyltransferase activity"/>
    <property type="evidence" value="ECO:0007669"/>
    <property type="project" value="UniProtKB-KW"/>
</dbReference>
<proteinExistence type="predicted"/>
<dbReference type="CDD" id="cd02019">
    <property type="entry name" value="NK"/>
    <property type="match status" value="1"/>
</dbReference>
<dbReference type="OrthoDB" id="9151999at2"/>
<feature type="domain" description="NadR/Ttd14 AAA" evidence="1">
    <location>
        <begin position="17"/>
        <end position="168"/>
    </location>
</feature>
<dbReference type="SUPFAM" id="SSF52540">
    <property type="entry name" value="P-loop containing nucleoside triphosphate hydrolases"/>
    <property type="match status" value="1"/>
</dbReference>
<organism evidence="2 3">
    <name type="scientific">Mariniphaga anaerophila</name>
    <dbReference type="NCBI Taxonomy" id="1484053"/>
    <lineage>
        <taxon>Bacteria</taxon>
        <taxon>Pseudomonadati</taxon>
        <taxon>Bacteroidota</taxon>
        <taxon>Bacteroidia</taxon>
        <taxon>Marinilabiliales</taxon>
        <taxon>Prolixibacteraceae</taxon>
        <taxon>Mariniphaga</taxon>
    </lineage>
</organism>
<accession>A0A1M5EV96</accession>
<keyword evidence="2" id="KW-0548">Nucleotidyltransferase</keyword>
<reference evidence="2 3" key="1">
    <citation type="submission" date="2016-11" db="EMBL/GenBank/DDBJ databases">
        <authorList>
            <person name="Jaros S."/>
            <person name="Januszkiewicz K."/>
            <person name="Wedrychowicz H."/>
        </authorList>
    </citation>
    <scope>NUCLEOTIDE SEQUENCE [LARGE SCALE GENOMIC DNA]</scope>
    <source>
        <strain evidence="2 3">DSM 26910</strain>
    </source>
</reference>
<evidence type="ECO:0000259" key="1">
    <source>
        <dbReference type="Pfam" id="PF13521"/>
    </source>
</evidence>
<dbReference type="PANTHER" id="PTHR37512:SF1">
    <property type="entry name" value="NADR_TTD14 AAA DOMAIN-CONTAINING PROTEIN"/>
    <property type="match status" value="1"/>
</dbReference>
<dbReference type="Gene3D" id="3.40.50.300">
    <property type="entry name" value="P-loop containing nucleotide triphosphate hydrolases"/>
    <property type="match status" value="1"/>
</dbReference>